<dbReference type="Gene3D" id="3.10.620.30">
    <property type="match status" value="1"/>
</dbReference>
<sequence length="599" mass="67848">MTRCTRCGEKIKDLPFHCHYCNCFFCKEHRLPENHNCDAHREYSEVRRRRFIEIVKSYVTSFMPVEESLKGESGAKVKGVPHTVFENGELKTKTKVKTVGERAPKSSNSYKSKPAIKFRFNKFRLNKSIVKFLVLGGVLFSIILLVTYFLNVNSVVRLENVRANAYKLASSSPLKLAVRIDYELVDNATAVYLQTGIERKTKELKCKSAGKCSERISLPISGFSLVDENAAEPTYVTEKQKYLLCAEFENPLILKQCKQIILEPFNFKTSAAVSIDAKNFTCPQDYREEGGLCLKIKRCEDGTEYGKCSNEKPIYCEDGNLVSKASVCGCGVDEEVEEEECVSIFLNGSEEKEFEYVLRGERGKILFTTYKGLNDYLAGQPRTYYCDPTCPSDTDIELKYLSEEHQTKELNKLVQLMREEADSKDDQARVAISLVQKIPYDWIGFETGFLSGRYPYEVLYDKAGVCGEKSKLLAYLLKSLGYGVVLFQYDEESHQAVGVKCPLEYSLNQGGYCFIETARPDIPTNYSGDYVGVGKLPAVPSETIKVSDGSSFDSIGEEYNDALEWNRIDAIAEKSGNVLLPVYYNSWNRLVYKYGIEFD</sequence>
<feature type="domain" description="AN1-type" evidence="5">
    <location>
        <begin position="4"/>
        <end position="42"/>
    </location>
</feature>
<name>A0A938YU33_9ARCH</name>
<organism evidence="6 7">
    <name type="scientific">Candidatus Iainarchaeum sp</name>
    <dbReference type="NCBI Taxonomy" id="3101447"/>
    <lineage>
        <taxon>Archaea</taxon>
        <taxon>Candidatus Iainarchaeota</taxon>
        <taxon>Candidatus Iainarchaeia</taxon>
        <taxon>Candidatus Iainarchaeales</taxon>
        <taxon>Candidatus Iainarchaeaceae</taxon>
        <taxon>Candidatus Iainarchaeum</taxon>
    </lineage>
</organism>
<keyword evidence="4" id="KW-1133">Transmembrane helix</keyword>
<protein>
    <recommendedName>
        <fullName evidence="5">AN1-type domain-containing protein</fullName>
    </recommendedName>
</protein>
<dbReference type="SMART" id="SM00154">
    <property type="entry name" value="ZnF_AN1"/>
    <property type="match status" value="1"/>
</dbReference>
<evidence type="ECO:0000313" key="6">
    <source>
        <dbReference type="EMBL" id="MBN2067551.1"/>
    </source>
</evidence>
<dbReference type="Gene3D" id="4.10.1110.10">
    <property type="entry name" value="AN1-like Zinc finger"/>
    <property type="match status" value="1"/>
</dbReference>
<accession>A0A938YU33</accession>
<dbReference type="InterPro" id="IPR035896">
    <property type="entry name" value="AN1-like_Znf"/>
</dbReference>
<comment type="caution">
    <text evidence="6">The sequence shown here is derived from an EMBL/GenBank/DDBJ whole genome shotgun (WGS) entry which is preliminary data.</text>
</comment>
<evidence type="ECO:0000256" key="3">
    <source>
        <dbReference type="ARBA" id="ARBA00022833"/>
    </source>
</evidence>
<evidence type="ECO:0000313" key="7">
    <source>
        <dbReference type="Proteomes" id="UP000809243"/>
    </source>
</evidence>
<dbReference type="InterPro" id="IPR000058">
    <property type="entry name" value="Znf_AN1"/>
</dbReference>
<keyword evidence="3" id="KW-0862">Zinc</keyword>
<evidence type="ECO:0000259" key="5">
    <source>
        <dbReference type="SMART" id="SM00154"/>
    </source>
</evidence>
<dbReference type="Proteomes" id="UP000809243">
    <property type="component" value="Unassembled WGS sequence"/>
</dbReference>
<dbReference type="AlphaFoldDB" id="A0A938YU33"/>
<evidence type="ECO:0000256" key="1">
    <source>
        <dbReference type="ARBA" id="ARBA00022723"/>
    </source>
</evidence>
<dbReference type="GO" id="GO:0008270">
    <property type="term" value="F:zinc ion binding"/>
    <property type="evidence" value="ECO:0007669"/>
    <property type="project" value="UniProtKB-KW"/>
</dbReference>
<dbReference type="SUPFAM" id="SSF118310">
    <property type="entry name" value="AN1-like Zinc finger"/>
    <property type="match status" value="1"/>
</dbReference>
<dbReference type="EMBL" id="JAFGDB010000062">
    <property type="protein sequence ID" value="MBN2067551.1"/>
    <property type="molecule type" value="Genomic_DNA"/>
</dbReference>
<proteinExistence type="predicted"/>
<keyword evidence="4" id="KW-0812">Transmembrane</keyword>
<keyword evidence="2" id="KW-0863">Zinc-finger</keyword>
<gene>
    <name evidence="6" type="ORF">JW744_03725</name>
</gene>
<evidence type="ECO:0000256" key="4">
    <source>
        <dbReference type="SAM" id="Phobius"/>
    </source>
</evidence>
<keyword evidence="4" id="KW-0472">Membrane</keyword>
<keyword evidence="1" id="KW-0479">Metal-binding</keyword>
<evidence type="ECO:0000256" key="2">
    <source>
        <dbReference type="ARBA" id="ARBA00022771"/>
    </source>
</evidence>
<reference evidence="6" key="1">
    <citation type="submission" date="2021-01" db="EMBL/GenBank/DDBJ databases">
        <title>Active Sulfur Cycling in an Early Earth Analoge.</title>
        <authorList>
            <person name="Hahn C.R."/>
            <person name="Youssef N.H."/>
            <person name="Elshahed M."/>
        </authorList>
    </citation>
    <scope>NUCLEOTIDE SEQUENCE</scope>
    <source>
        <strain evidence="6">Zod_Metabat.1151</strain>
    </source>
</reference>
<feature type="transmembrane region" description="Helical" evidence="4">
    <location>
        <begin position="129"/>
        <end position="150"/>
    </location>
</feature>